<organism evidence="1 2">
    <name type="scientific">Scale drop disease virus</name>
    <dbReference type="NCBI Taxonomy" id="1697349"/>
    <lineage>
        <taxon>Viruses</taxon>
        <taxon>Varidnaviria</taxon>
        <taxon>Bamfordvirae</taxon>
        <taxon>Nucleocytoviricota</taxon>
        <taxon>Megaviricetes</taxon>
        <taxon>Pimascovirales</taxon>
        <taxon>Pimascovirales incertae sedis</taxon>
        <taxon>Iridoviridae</taxon>
        <taxon>Alphairidovirinae</taxon>
        <taxon>Megalocytivirus</taxon>
        <taxon>Megalocytivirus lates1</taxon>
    </lineage>
</organism>
<dbReference type="Proteomes" id="UP000510602">
    <property type="component" value="Segment"/>
</dbReference>
<reference evidence="1 2" key="1">
    <citation type="submission" date="2019-10" db="EMBL/GenBank/DDBJ databases">
        <authorList>
            <person name="Kayansamruaj P."/>
        </authorList>
    </citation>
    <scope>NUCLEOTIDE SEQUENCE [LARGE SCALE GENOMIC DNA]</scope>
    <source>
        <strain evidence="1">SDDV_Thai_2019</strain>
    </source>
</reference>
<accession>A0A7D5UKX9</accession>
<name>A0A7D5UKX9_9VIRU</name>
<proteinExistence type="predicted"/>
<protein>
    <submittedName>
        <fullName evidence="1">Uncharacterized protein</fullName>
    </submittedName>
</protein>
<sequence>MKTIIIFSLIAVLAVWCYVMWKKQTEMLEYVPENKPKLPQFVHDDDEICDVCNEEDDDV</sequence>
<evidence type="ECO:0000313" key="1">
    <source>
        <dbReference type="EMBL" id="QLI60703.1"/>
    </source>
</evidence>
<dbReference type="EMBL" id="MN562489">
    <property type="protein sequence ID" value="QLI60703.1"/>
    <property type="molecule type" value="Genomic_DNA"/>
</dbReference>
<evidence type="ECO:0000313" key="2">
    <source>
        <dbReference type="Proteomes" id="UP000510602"/>
    </source>
</evidence>